<dbReference type="GO" id="GO:0016788">
    <property type="term" value="F:hydrolase activity, acting on ester bonds"/>
    <property type="evidence" value="ECO:0007669"/>
    <property type="project" value="InterPro"/>
</dbReference>
<comment type="caution">
    <text evidence="3">The sequence shown here is derived from an EMBL/GenBank/DDBJ whole genome shotgun (WGS) entry which is preliminary data.</text>
</comment>
<dbReference type="Gene3D" id="3.40.50.1110">
    <property type="entry name" value="SGNH hydrolase"/>
    <property type="match status" value="1"/>
</dbReference>
<accession>A0A392PZX9</accession>
<evidence type="ECO:0000313" key="4">
    <source>
        <dbReference type="Proteomes" id="UP000265520"/>
    </source>
</evidence>
<reference evidence="3 4" key="1">
    <citation type="journal article" date="2018" name="Front. Plant Sci.">
        <title>Red Clover (Trifolium pratense) and Zigzag Clover (T. medium) - A Picture of Genomic Similarities and Differences.</title>
        <authorList>
            <person name="Dluhosova J."/>
            <person name="Istvanek J."/>
            <person name="Nedelnik J."/>
            <person name="Repkova J."/>
        </authorList>
    </citation>
    <scope>NUCLEOTIDE SEQUENCE [LARGE SCALE GENOMIC DNA]</scope>
    <source>
        <strain evidence="4">cv. 10/8</strain>
        <tissue evidence="3">Leaf</tissue>
    </source>
</reference>
<dbReference type="EMBL" id="LXQA010103471">
    <property type="protein sequence ID" value="MCI17010.1"/>
    <property type="molecule type" value="Genomic_DNA"/>
</dbReference>
<comment type="similarity">
    <text evidence="1">Belongs to the 'GDSL' lipolytic enzyme family.</text>
</comment>
<proteinExistence type="inferred from homology"/>
<dbReference type="PANTHER" id="PTHR22835:SF505">
    <property type="entry name" value="GDSL-LIKE LIPASE_ACYLHYDROLASE"/>
    <property type="match status" value="1"/>
</dbReference>
<keyword evidence="2" id="KW-0325">Glycoprotein</keyword>
<feature type="non-terminal residue" evidence="3">
    <location>
        <position position="1"/>
    </location>
</feature>
<sequence>RLYDSGARNFWIHNTGPLGCLAQNVATFGADTSKLDELGCLRGHNQAAKAFNLHLQAFCSKLKGQYLDVNVIYVDIFTIKSNLIANYSKHGYAAATSVIFKPIIAVQGLNNLLWLAVDMEVHH</sequence>
<dbReference type="InterPro" id="IPR036514">
    <property type="entry name" value="SGNH_hydro_sf"/>
</dbReference>
<dbReference type="AlphaFoldDB" id="A0A392PZX9"/>
<name>A0A392PZX9_9FABA</name>
<evidence type="ECO:0000256" key="1">
    <source>
        <dbReference type="ARBA" id="ARBA00008668"/>
    </source>
</evidence>
<dbReference type="InterPro" id="IPR001087">
    <property type="entry name" value="GDSL"/>
</dbReference>
<keyword evidence="4" id="KW-1185">Reference proteome</keyword>
<protein>
    <submittedName>
        <fullName evidence="3">GDSL esterase/lipase</fullName>
    </submittedName>
</protein>
<organism evidence="3 4">
    <name type="scientific">Trifolium medium</name>
    <dbReference type="NCBI Taxonomy" id="97028"/>
    <lineage>
        <taxon>Eukaryota</taxon>
        <taxon>Viridiplantae</taxon>
        <taxon>Streptophyta</taxon>
        <taxon>Embryophyta</taxon>
        <taxon>Tracheophyta</taxon>
        <taxon>Spermatophyta</taxon>
        <taxon>Magnoliopsida</taxon>
        <taxon>eudicotyledons</taxon>
        <taxon>Gunneridae</taxon>
        <taxon>Pentapetalae</taxon>
        <taxon>rosids</taxon>
        <taxon>fabids</taxon>
        <taxon>Fabales</taxon>
        <taxon>Fabaceae</taxon>
        <taxon>Papilionoideae</taxon>
        <taxon>50 kb inversion clade</taxon>
        <taxon>NPAAA clade</taxon>
        <taxon>Hologalegina</taxon>
        <taxon>IRL clade</taxon>
        <taxon>Trifolieae</taxon>
        <taxon>Trifolium</taxon>
    </lineage>
</organism>
<dbReference type="Proteomes" id="UP000265520">
    <property type="component" value="Unassembled WGS sequence"/>
</dbReference>
<evidence type="ECO:0000313" key="3">
    <source>
        <dbReference type="EMBL" id="MCI17010.1"/>
    </source>
</evidence>
<evidence type="ECO:0000256" key="2">
    <source>
        <dbReference type="ARBA" id="ARBA00023180"/>
    </source>
</evidence>
<dbReference type="Pfam" id="PF00657">
    <property type="entry name" value="Lipase_GDSL"/>
    <property type="match status" value="1"/>
</dbReference>
<dbReference type="PANTHER" id="PTHR22835">
    <property type="entry name" value="ZINC FINGER FYVE DOMAIN CONTAINING PROTEIN"/>
    <property type="match status" value="1"/>
</dbReference>